<keyword evidence="2" id="KW-0132">Cell division</keyword>
<feature type="region of interest" description="Disordered" evidence="6">
    <location>
        <begin position="481"/>
        <end position="555"/>
    </location>
</feature>
<keyword evidence="4" id="KW-0131">Cell cycle</keyword>
<feature type="compositionally biased region" description="Pro residues" evidence="6">
    <location>
        <begin position="518"/>
        <end position="538"/>
    </location>
</feature>
<dbReference type="OrthoDB" id="5590282at2759"/>
<dbReference type="CDD" id="cd20559">
    <property type="entry name" value="CYCLIN_ScCLN_like"/>
    <property type="match status" value="1"/>
</dbReference>
<dbReference type="InterPro" id="IPR036915">
    <property type="entry name" value="Cyclin-like_sf"/>
</dbReference>
<evidence type="ECO:0000256" key="1">
    <source>
        <dbReference type="ARBA" id="ARBA00008742"/>
    </source>
</evidence>
<dbReference type="GO" id="GO:0019887">
    <property type="term" value="F:protein kinase regulator activity"/>
    <property type="evidence" value="ECO:0007669"/>
    <property type="project" value="UniProtKB-ARBA"/>
</dbReference>
<evidence type="ECO:0000256" key="4">
    <source>
        <dbReference type="ARBA" id="ARBA00023306"/>
    </source>
</evidence>
<sequence length="555" mass="61182">MPPVPPTSTKPPRNSLYSWRKPRVVPTPEPEAESSSAFGTSVSSASTSVSAPTSVPDHTMSTLILPPAQLEAQAFIQPAVASAPPPGLAPVATTTLAPVPPPAAASAPTAVPPPAVPLGPPPRSREMVYKPIRKEDLFFEQQYEPDIVDYMMRMDDLTLASADLMDMQPELQWFMRPYLIDFLIEVHTQFRLRPEVLYLTMNIVDRYVSKRVVYKKHYQLVGCAALWIAAKFEDGKDKVPLVRELAEMCCKAYDESAFIQMEGHVLATIGWVVGHPTAEAWLRVQASGDGRWQEEGKVQNMARFVMEVTLFHREFVGLQAEFVALGSLILARYICGRPVQYSPKMEVLAIRVAYAIDRQFAERLDSISEIIIRKYAPVYYSRSSTVAREWYLSGHRFHWGSLMPVTPTHSFHTPGLAPSSSWLSSLSGKRDSWLSGSPGALSTSCSSSEAGDEVPTTPITPVHANVVNPFDVRAKENVAPYSRQYPGKDPKLYRTAGQPTLAGHPPMGVQGTLGRPVHPLPTVHPHPRPPLHALPQPQPQAQAQGPALSTRRLSN</sequence>
<dbReference type="GO" id="GO:0051301">
    <property type="term" value="P:cell division"/>
    <property type="evidence" value="ECO:0007669"/>
    <property type="project" value="UniProtKB-KW"/>
</dbReference>
<dbReference type="Proteomes" id="UP000289152">
    <property type="component" value="Unassembled WGS sequence"/>
</dbReference>
<dbReference type="InterPro" id="IPR013763">
    <property type="entry name" value="Cyclin-like_dom"/>
</dbReference>
<dbReference type="FunFam" id="1.10.472.10:FF:000010">
    <property type="entry name" value="G1/S-specific cyclin Cln1"/>
    <property type="match status" value="1"/>
</dbReference>
<evidence type="ECO:0000256" key="3">
    <source>
        <dbReference type="ARBA" id="ARBA00023127"/>
    </source>
</evidence>
<dbReference type="AlphaFoldDB" id="A0A4Q1BNH3"/>
<keyword evidence="3 5" id="KW-0195">Cyclin</keyword>
<name>A0A4Q1BNH3_TREME</name>
<dbReference type="EMBL" id="SDIL01000032">
    <property type="protein sequence ID" value="RXK39396.1"/>
    <property type="molecule type" value="Genomic_DNA"/>
</dbReference>
<dbReference type="InterPro" id="IPR004367">
    <property type="entry name" value="Cyclin_C-dom"/>
</dbReference>
<evidence type="ECO:0000313" key="9">
    <source>
        <dbReference type="Proteomes" id="UP000289152"/>
    </source>
</evidence>
<evidence type="ECO:0000313" key="8">
    <source>
        <dbReference type="EMBL" id="RXK39396.1"/>
    </source>
</evidence>
<accession>A0A4Q1BNH3</accession>
<dbReference type="InterPro" id="IPR039361">
    <property type="entry name" value="Cyclin"/>
</dbReference>
<dbReference type="Gene3D" id="1.10.472.10">
    <property type="entry name" value="Cyclin-like"/>
    <property type="match status" value="2"/>
</dbReference>
<feature type="compositionally biased region" description="Polar residues" evidence="6">
    <location>
        <begin position="440"/>
        <end position="449"/>
    </location>
</feature>
<evidence type="ECO:0000259" key="7">
    <source>
        <dbReference type="SMART" id="SM00385"/>
    </source>
</evidence>
<dbReference type="SMART" id="SM00385">
    <property type="entry name" value="CYCLIN"/>
    <property type="match status" value="1"/>
</dbReference>
<dbReference type="GO" id="GO:0044843">
    <property type="term" value="P:cell cycle G1/S phase transition"/>
    <property type="evidence" value="ECO:0007669"/>
    <property type="project" value="UniProtKB-ARBA"/>
</dbReference>
<feature type="domain" description="Cyclin-like" evidence="7">
    <location>
        <begin position="181"/>
        <end position="267"/>
    </location>
</feature>
<gene>
    <name evidence="8" type="ORF">M231_03349</name>
</gene>
<protein>
    <submittedName>
        <fullName evidence="8">Cyclin</fullName>
    </submittedName>
</protein>
<dbReference type="Pfam" id="PF02984">
    <property type="entry name" value="Cyclin_C"/>
    <property type="match status" value="1"/>
</dbReference>
<evidence type="ECO:0000256" key="2">
    <source>
        <dbReference type="ARBA" id="ARBA00022618"/>
    </source>
</evidence>
<comment type="caution">
    <text evidence="8">The sequence shown here is derived from an EMBL/GenBank/DDBJ whole genome shotgun (WGS) entry which is preliminary data.</text>
</comment>
<feature type="compositionally biased region" description="Low complexity" evidence="6">
    <location>
        <begin position="34"/>
        <end position="55"/>
    </location>
</feature>
<dbReference type="InParanoid" id="A0A4Q1BNH3"/>
<dbReference type="InterPro" id="IPR048258">
    <property type="entry name" value="Cyclins_cyclin-box"/>
</dbReference>
<keyword evidence="9" id="KW-1185">Reference proteome</keyword>
<dbReference type="CDD" id="cd20537">
    <property type="entry name" value="CYCLIN_CCNO-like_rpt2"/>
    <property type="match status" value="1"/>
</dbReference>
<dbReference type="SUPFAM" id="SSF47954">
    <property type="entry name" value="Cyclin-like"/>
    <property type="match status" value="2"/>
</dbReference>
<evidence type="ECO:0000256" key="5">
    <source>
        <dbReference type="RuleBase" id="RU000383"/>
    </source>
</evidence>
<comment type="similarity">
    <text evidence="1 5">Belongs to the cyclin family.</text>
</comment>
<dbReference type="PROSITE" id="PS00292">
    <property type="entry name" value="CYCLINS"/>
    <property type="match status" value="1"/>
</dbReference>
<proteinExistence type="inferred from homology"/>
<dbReference type="PANTHER" id="PTHR10177">
    <property type="entry name" value="CYCLINS"/>
    <property type="match status" value="1"/>
</dbReference>
<reference evidence="8 9" key="1">
    <citation type="submission" date="2016-06" db="EMBL/GenBank/DDBJ databases">
        <title>Evolution of pathogenesis and genome organization in the Tremellales.</title>
        <authorList>
            <person name="Cuomo C."/>
            <person name="Litvintseva A."/>
            <person name="Heitman J."/>
            <person name="Chen Y."/>
            <person name="Sun S."/>
            <person name="Springer D."/>
            <person name="Dromer F."/>
            <person name="Young S."/>
            <person name="Zeng Q."/>
            <person name="Chapman S."/>
            <person name="Gujja S."/>
            <person name="Saif S."/>
            <person name="Birren B."/>
        </authorList>
    </citation>
    <scope>NUCLEOTIDE SEQUENCE [LARGE SCALE GENOMIC DNA]</scope>
    <source>
        <strain evidence="8 9">ATCC 28783</strain>
    </source>
</reference>
<dbReference type="Pfam" id="PF00134">
    <property type="entry name" value="Cyclin_N"/>
    <property type="match status" value="1"/>
</dbReference>
<dbReference type="VEuPathDB" id="FungiDB:TREMEDRAFT_43910"/>
<feature type="region of interest" description="Disordered" evidence="6">
    <location>
        <begin position="437"/>
        <end position="462"/>
    </location>
</feature>
<evidence type="ECO:0000256" key="6">
    <source>
        <dbReference type="SAM" id="MobiDB-lite"/>
    </source>
</evidence>
<dbReference type="STRING" id="5217.A0A4Q1BNH3"/>
<feature type="compositionally biased region" description="Low complexity" evidence="6">
    <location>
        <begin position="539"/>
        <end position="548"/>
    </location>
</feature>
<dbReference type="InterPro" id="IPR006671">
    <property type="entry name" value="Cyclin_N"/>
</dbReference>
<organism evidence="8 9">
    <name type="scientific">Tremella mesenterica</name>
    <name type="common">Jelly fungus</name>
    <dbReference type="NCBI Taxonomy" id="5217"/>
    <lineage>
        <taxon>Eukaryota</taxon>
        <taxon>Fungi</taxon>
        <taxon>Dikarya</taxon>
        <taxon>Basidiomycota</taxon>
        <taxon>Agaricomycotina</taxon>
        <taxon>Tremellomycetes</taxon>
        <taxon>Tremellales</taxon>
        <taxon>Tremellaceae</taxon>
        <taxon>Tremella</taxon>
    </lineage>
</organism>
<dbReference type="GO" id="GO:0051726">
    <property type="term" value="P:regulation of cell cycle"/>
    <property type="evidence" value="ECO:0007669"/>
    <property type="project" value="UniProtKB-ARBA"/>
</dbReference>
<feature type="region of interest" description="Disordered" evidence="6">
    <location>
        <begin position="1"/>
        <end position="57"/>
    </location>
</feature>